<dbReference type="Proteomes" id="UP000006044">
    <property type="component" value="Unassembled WGS sequence"/>
</dbReference>
<gene>
    <name evidence="2" type="ORF">HMPREF9448_00954</name>
</gene>
<sequence length="896" mass="102728">MKRKFILLTLVIATLIVPANLQAFESTVEEELQTPWEGFGYNQWGFARESDGNTFKPWSDDLWKTATERILAIKPSLVRLPVIRDWFNKDDDGNNLPIGTYNWDSKYMQAYFKIMDLYKEHDIKVMSGFWGVGYNGEDYKQFYTTDECAQLQADLIEYLFRTKGYDKIITSYAPSNEPLGVGISYEDWSTMIKKLYAELEKRGLPTNFLSGADSWNDWIWKPAQYNADQLSAYDFHNYLNDTPDDTYNQLYNRTIETTFANYLANVYKYDNSNKPVHVSEMAPIGVPFIDWPVADAPAHCRIDTYEYALGFWDYGIQLARSGMASGLAWALDGLEQNKNAGMWNNAGTYGGMTLRPWYYTWQLMCRYFPRGAKILKMTELEGRKDIRILGARIGSEDYSFVAVNRRMDAQSKTQSITFKVDCTKPLYIYRFNRNSCGDGAALSLPYEKITDQNLSTGITVEVPMEEGIFITTLEPLETNTSDTQSTLTIDFESQDGYMLLGDYNKGIRTYIGSNPRKRDPNTSDNAGYSEILINDEYNPRDCFSTIFPLNKILISEDFPLLNIQLYRSRPAKIAIALHVQNEDRLLGYEFEIPHREWRELQLNLTPLIGKTLDYIIIYPYRDSATTSTLDTESLIFDNIFLSNTENSPIDLQEITTNNDQQYRQILDIDFEYLNSFVKVIPANSSIMSSIASNPKIQENNPSDKACQINILTNDADQDLSAQLNLYPFVQVPESNHNLFFSYYRPTGQSEIKIVVNFLSGEKAVGHFSCNEKREWFRYGLNLSNHVGQIITSIDIYPNLNYSDRLNVLDTSFFDNFIFSAEEVSGIEYVTNNDISVTAENGYIYIEGVKNMPVYLFSVDGKLLHFAENVNGSYSIPAENGVHLIKIGNTSYKIINF</sequence>
<dbReference type="Gene3D" id="3.20.20.80">
    <property type="entry name" value="Glycosidases"/>
    <property type="match status" value="1"/>
</dbReference>
<keyword evidence="3" id="KW-1185">Reference proteome</keyword>
<dbReference type="SUPFAM" id="SSF51445">
    <property type="entry name" value="(Trans)glycosidases"/>
    <property type="match status" value="1"/>
</dbReference>
<feature type="chain" id="PRO_5003844284" description="Glycoside hydrolase family 5 domain-containing protein" evidence="1">
    <location>
        <begin position="24"/>
        <end position="896"/>
    </location>
</feature>
<evidence type="ECO:0000313" key="3">
    <source>
        <dbReference type="Proteomes" id="UP000006044"/>
    </source>
</evidence>
<reference evidence="2 3" key="1">
    <citation type="submission" date="2012-08" db="EMBL/GenBank/DDBJ databases">
        <title>The Genome Sequence of Barnesiella intestinihominis YIT 11860.</title>
        <authorList>
            <consortium name="The Broad Institute Genome Sequencing Platform"/>
            <person name="Earl A."/>
            <person name="Ward D."/>
            <person name="Feldgarden M."/>
            <person name="Gevers D."/>
            <person name="Morotomi M."/>
            <person name="Walker B."/>
            <person name="Young S.K."/>
            <person name="Zeng Q."/>
            <person name="Gargeya S."/>
            <person name="Fitzgerald M."/>
            <person name="Haas B."/>
            <person name="Abouelleil A."/>
            <person name="Alvarado L."/>
            <person name="Arachchi H.M."/>
            <person name="Berlin A.M."/>
            <person name="Chapman S.B."/>
            <person name="Goldberg J."/>
            <person name="Griggs A."/>
            <person name="Gujja S."/>
            <person name="Hansen M."/>
            <person name="Howarth C."/>
            <person name="Imamovic A."/>
            <person name="Larimer J."/>
            <person name="McCowen C."/>
            <person name="Montmayeur A."/>
            <person name="Murphy C."/>
            <person name="Neiman D."/>
            <person name="Pearson M."/>
            <person name="Priest M."/>
            <person name="Roberts A."/>
            <person name="Saif S."/>
            <person name="Shea T."/>
            <person name="Sisk P."/>
            <person name="Sykes S."/>
            <person name="Wortman J."/>
            <person name="Nusbaum C."/>
            <person name="Birren B."/>
        </authorList>
    </citation>
    <scope>NUCLEOTIDE SEQUENCE [LARGE SCALE GENOMIC DNA]</scope>
    <source>
        <strain evidence="2 3">YIT 11860</strain>
    </source>
</reference>
<feature type="signal peptide" evidence="1">
    <location>
        <begin position="1"/>
        <end position="23"/>
    </location>
</feature>
<evidence type="ECO:0000313" key="2">
    <source>
        <dbReference type="EMBL" id="EJZ65223.1"/>
    </source>
</evidence>
<dbReference type="eggNOG" id="COG2730">
    <property type="taxonomic scope" value="Bacteria"/>
</dbReference>
<evidence type="ECO:0000256" key="1">
    <source>
        <dbReference type="SAM" id="SignalP"/>
    </source>
</evidence>
<dbReference type="EMBL" id="ADLE01000007">
    <property type="protein sequence ID" value="EJZ65223.1"/>
    <property type="molecule type" value="Genomic_DNA"/>
</dbReference>
<proteinExistence type="predicted"/>
<name>K0X1G4_9BACT</name>
<dbReference type="InterPro" id="IPR017853">
    <property type="entry name" value="GH"/>
</dbReference>
<keyword evidence="1" id="KW-0732">Signal</keyword>
<accession>K0X1G4</accession>
<evidence type="ECO:0008006" key="4">
    <source>
        <dbReference type="Google" id="ProtNLM"/>
    </source>
</evidence>
<organism evidence="2 3">
    <name type="scientific">Barnesiella intestinihominis YIT 11860</name>
    <dbReference type="NCBI Taxonomy" id="742726"/>
    <lineage>
        <taxon>Bacteria</taxon>
        <taxon>Pseudomonadati</taxon>
        <taxon>Bacteroidota</taxon>
        <taxon>Bacteroidia</taxon>
        <taxon>Bacteroidales</taxon>
        <taxon>Barnesiellaceae</taxon>
        <taxon>Barnesiella</taxon>
    </lineage>
</organism>
<protein>
    <recommendedName>
        <fullName evidence="4">Glycoside hydrolase family 5 domain-containing protein</fullName>
    </recommendedName>
</protein>
<dbReference type="HOGENOM" id="CLU_319038_0_0_10"/>
<dbReference type="RefSeq" id="WP_008861447.1">
    <property type="nucleotide sequence ID" value="NZ_JH815203.1"/>
</dbReference>
<dbReference type="AlphaFoldDB" id="K0X1G4"/>
<comment type="caution">
    <text evidence="2">The sequence shown here is derived from an EMBL/GenBank/DDBJ whole genome shotgun (WGS) entry which is preliminary data.</text>
</comment>
<dbReference type="STRING" id="742726.HMPREF9448_00954"/>
<dbReference type="OrthoDB" id="781226at2"/>
<dbReference type="GeneID" id="77848258"/>